<keyword evidence="2" id="KW-1185">Reference proteome</keyword>
<name>A0A1Y3CMW1_9GAMM</name>
<gene>
    <name evidence="1" type="ORF">B9T28_04205</name>
</gene>
<protein>
    <recommendedName>
        <fullName evidence="3">SMI1/KNR4 family protein</fullName>
    </recommendedName>
</protein>
<dbReference type="RefSeq" id="WP_086202705.1">
    <property type="nucleotide sequence ID" value="NZ_NEGB01000002.1"/>
</dbReference>
<dbReference type="OrthoDB" id="8777722at2"/>
<evidence type="ECO:0000313" key="1">
    <source>
        <dbReference type="EMBL" id="OTG66461.1"/>
    </source>
</evidence>
<comment type="caution">
    <text evidence="1">The sequence shown here is derived from an EMBL/GenBank/DDBJ whole genome shotgun (WGS) entry which is preliminary data.</text>
</comment>
<dbReference type="AlphaFoldDB" id="A0A1Y3CMW1"/>
<evidence type="ECO:0008006" key="3">
    <source>
        <dbReference type="Google" id="ProtNLM"/>
    </source>
</evidence>
<evidence type="ECO:0000313" key="2">
    <source>
        <dbReference type="Proteomes" id="UP000242765"/>
    </source>
</evidence>
<dbReference type="Proteomes" id="UP000242765">
    <property type="component" value="Unassembled WGS sequence"/>
</dbReference>
<proteinExistence type="predicted"/>
<accession>A0A1Y3CMW1</accession>
<organism evidence="1 2">
    <name type="scientific">Acinetobacter silvestris</name>
    <dbReference type="NCBI Taxonomy" id="1977882"/>
    <lineage>
        <taxon>Bacteria</taxon>
        <taxon>Pseudomonadati</taxon>
        <taxon>Pseudomonadota</taxon>
        <taxon>Gammaproteobacteria</taxon>
        <taxon>Moraxellales</taxon>
        <taxon>Moraxellaceae</taxon>
        <taxon>Acinetobacter</taxon>
    </lineage>
</organism>
<reference evidence="1 2" key="1">
    <citation type="submission" date="2017-04" db="EMBL/GenBank/DDBJ databases">
        <title>High diversity of culturable Acinetobacter species in natural soil and water ecosystems.</title>
        <authorList>
            <person name="Nemec A."/>
            <person name="Radolfova-Krizova L."/>
        </authorList>
    </citation>
    <scope>NUCLEOTIDE SEQUENCE [LARGE SCALE GENOMIC DNA]</scope>
    <source>
        <strain evidence="1 2">ANC 4999</strain>
    </source>
</reference>
<dbReference type="EMBL" id="NEGB01000002">
    <property type="protein sequence ID" value="OTG66461.1"/>
    <property type="molecule type" value="Genomic_DNA"/>
</dbReference>
<sequence>MFADCTFERFEQYYSAQFPFDEINDEEKLPLNTTYFGHDFNDEFLCIDNNTGEIFVYAFQEKSGNSYYENIDSFLMYCFFWHDETDYFFETVQKNIVINDLELFKKDNEVYKIKDIRCQDIVYYLNNEVLIEFDQKSSMCNLYKGGILNQLYK</sequence>